<gene>
    <name evidence="1" type="ORF">ABVK50_13840</name>
</gene>
<proteinExistence type="predicted"/>
<reference evidence="1" key="1">
    <citation type="submission" date="2024-06" db="EMBL/GenBank/DDBJ databases">
        <title>Mesorhizobium karijinii sp. nov., a symbiont of the iconic Swainsona formosa from arid Australia.</title>
        <authorList>
            <person name="Hill Y.J."/>
            <person name="Watkin E.L.J."/>
            <person name="O'Hara G.W."/>
            <person name="Terpolilli J."/>
            <person name="Tye M.L."/>
            <person name="Kohlmeier M.G."/>
        </authorList>
    </citation>
    <scope>NUCLEOTIDE SEQUENCE</scope>
    <source>
        <strain evidence="1">WSM2240</strain>
    </source>
</reference>
<organism evidence="1">
    <name type="scientific">Mesorhizobium sp. WSM2240</name>
    <dbReference type="NCBI Taxonomy" id="3228851"/>
    <lineage>
        <taxon>Bacteria</taxon>
        <taxon>Pseudomonadati</taxon>
        <taxon>Pseudomonadota</taxon>
        <taxon>Alphaproteobacteria</taxon>
        <taxon>Hyphomicrobiales</taxon>
        <taxon>Phyllobacteriaceae</taxon>
        <taxon>Mesorhizobium</taxon>
    </lineage>
</organism>
<sequence length="52" mass="5855">MEILRENRGMVAGFSEGQAPLGIPTTTRDTLLRTLRELQDGLRLCIDVVERL</sequence>
<dbReference type="EMBL" id="CP159253">
    <property type="protein sequence ID" value="XCG51483.1"/>
    <property type="molecule type" value="Genomic_DNA"/>
</dbReference>
<dbReference type="AlphaFoldDB" id="A0AAU8CX67"/>
<evidence type="ECO:0000313" key="1">
    <source>
        <dbReference type="EMBL" id="XCG51483.1"/>
    </source>
</evidence>
<dbReference type="RefSeq" id="WP_353641012.1">
    <property type="nucleotide sequence ID" value="NZ_CP159253.1"/>
</dbReference>
<protein>
    <submittedName>
        <fullName evidence="1">Uncharacterized protein</fullName>
    </submittedName>
</protein>
<accession>A0AAU8CX67</accession>
<name>A0AAU8CX67_9HYPH</name>